<dbReference type="Proteomes" id="UP000507470">
    <property type="component" value="Unassembled WGS sequence"/>
</dbReference>
<proteinExistence type="predicted"/>
<keyword evidence="3" id="KW-1185">Reference proteome</keyword>
<protein>
    <submittedName>
        <fullName evidence="2">Uncharacterized protein</fullName>
    </submittedName>
</protein>
<keyword evidence="1" id="KW-0812">Transmembrane</keyword>
<evidence type="ECO:0000313" key="2">
    <source>
        <dbReference type="EMBL" id="CAC5422996.1"/>
    </source>
</evidence>
<name>A0A6J8ET93_MYTCO</name>
<feature type="transmembrane region" description="Helical" evidence="1">
    <location>
        <begin position="12"/>
        <end position="33"/>
    </location>
</feature>
<sequence>MKFAHCKYTISLITQIIIIFYFACMHHVCAWQLTCPESSQWNLRARAFCNITKPYYYCLYDANLFHYKDFCRDKEDFHKPGNKYIIRGDIDGEPCKGNRYQPFKFKTEGYDKCIFKKSICNEEGQILQNSGNTTADNSCRCDYTKGYSFVIEPTHKCFCHPTQEDCSCYMKKCRRNEFLNPSEY</sequence>
<keyword evidence="1" id="KW-0472">Membrane</keyword>
<organism evidence="2 3">
    <name type="scientific">Mytilus coruscus</name>
    <name type="common">Sea mussel</name>
    <dbReference type="NCBI Taxonomy" id="42192"/>
    <lineage>
        <taxon>Eukaryota</taxon>
        <taxon>Metazoa</taxon>
        <taxon>Spiralia</taxon>
        <taxon>Lophotrochozoa</taxon>
        <taxon>Mollusca</taxon>
        <taxon>Bivalvia</taxon>
        <taxon>Autobranchia</taxon>
        <taxon>Pteriomorphia</taxon>
        <taxon>Mytilida</taxon>
        <taxon>Mytiloidea</taxon>
        <taxon>Mytilidae</taxon>
        <taxon>Mytilinae</taxon>
        <taxon>Mytilus</taxon>
    </lineage>
</organism>
<keyword evidence="1" id="KW-1133">Transmembrane helix</keyword>
<accession>A0A6J8ET93</accession>
<evidence type="ECO:0000256" key="1">
    <source>
        <dbReference type="SAM" id="Phobius"/>
    </source>
</evidence>
<evidence type="ECO:0000313" key="3">
    <source>
        <dbReference type="Proteomes" id="UP000507470"/>
    </source>
</evidence>
<dbReference type="AlphaFoldDB" id="A0A6J8ET93"/>
<reference evidence="2 3" key="1">
    <citation type="submission" date="2020-06" db="EMBL/GenBank/DDBJ databases">
        <authorList>
            <person name="Li R."/>
            <person name="Bekaert M."/>
        </authorList>
    </citation>
    <scope>NUCLEOTIDE SEQUENCE [LARGE SCALE GENOMIC DNA]</scope>
    <source>
        <strain evidence="3">wild</strain>
    </source>
</reference>
<dbReference type="EMBL" id="CACVKT020009705">
    <property type="protein sequence ID" value="CAC5422996.1"/>
    <property type="molecule type" value="Genomic_DNA"/>
</dbReference>
<gene>
    <name evidence="2" type="ORF">MCOR_55006</name>
</gene>